<evidence type="ECO:0000256" key="2">
    <source>
        <dbReference type="ARBA" id="ARBA00023125"/>
    </source>
</evidence>
<feature type="domain" description="HTH tetR-type" evidence="5">
    <location>
        <begin position="6"/>
        <end position="66"/>
    </location>
</feature>
<dbReference type="RefSeq" id="WP_306050736.1">
    <property type="nucleotide sequence ID" value="NZ_CP120997.1"/>
</dbReference>
<evidence type="ECO:0000259" key="5">
    <source>
        <dbReference type="PROSITE" id="PS50977"/>
    </source>
</evidence>
<evidence type="ECO:0000256" key="3">
    <source>
        <dbReference type="ARBA" id="ARBA00023163"/>
    </source>
</evidence>
<dbReference type="Proteomes" id="UP001239522">
    <property type="component" value="Chromosome"/>
</dbReference>
<proteinExistence type="predicted"/>
<dbReference type="Gene3D" id="1.10.357.10">
    <property type="entry name" value="Tetracycline Repressor, domain 2"/>
    <property type="match status" value="1"/>
</dbReference>
<dbReference type="PANTHER" id="PTHR30055:SF238">
    <property type="entry name" value="MYCOFACTOCIN BIOSYNTHESIS TRANSCRIPTIONAL REGULATOR MFTR-RELATED"/>
    <property type="match status" value="1"/>
</dbReference>
<feature type="DNA-binding region" description="H-T-H motif" evidence="4">
    <location>
        <begin position="29"/>
        <end position="48"/>
    </location>
</feature>
<gene>
    <name evidence="6" type="ORF">P8A18_00745</name>
</gene>
<evidence type="ECO:0000313" key="7">
    <source>
        <dbReference type="Proteomes" id="UP001239522"/>
    </source>
</evidence>
<keyword evidence="7" id="KW-1185">Reference proteome</keyword>
<evidence type="ECO:0000256" key="4">
    <source>
        <dbReference type="PROSITE-ProRule" id="PRU00335"/>
    </source>
</evidence>
<dbReference type="InterPro" id="IPR050109">
    <property type="entry name" value="HTH-type_TetR-like_transc_reg"/>
</dbReference>
<keyword evidence="1" id="KW-0805">Transcription regulation</keyword>
<keyword evidence="2 4" id="KW-0238">DNA-binding</keyword>
<sequence length="193" mass="21159">MARWDPGTQERLKKAALELFQEHGYEGVTVTQIAERAGITRRSYFRYFPDKREVLFAGSEQLPVAVSDALLDTAEAAAPLAAALDALSRVGSRLVAHVDQAAERRAVIDSSAELRERERTKLATLTMAIRDGLTRRGVPPDRAGLVAQIAVVAFQSAFGQWIDARGQRDFPSCLRTATTALREAMATDAVPRH</sequence>
<evidence type="ECO:0000313" key="6">
    <source>
        <dbReference type="EMBL" id="WLQ32053.1"/>
    </source>
</evidence>
<name>A0ABY9HD65_9ACTN</name>
<dbReference type="InterPro" id="IPR009057">
    <property type="entry name" value="Homeodomain-like_sf"/>
</dbReference>
<protein>
    <submittedName>
        <fullName evidence="6">Helix-turn-helix domain containing protein</fullName>
    </submittedName>
</protein>
<dbReference type="Pfam" id="PF00440">
    <property type="entry name" value="TetR_N"/>
    <property type="match status" value="1"/>
</dbReference>
<dbReference type="InterPro" id="IPR001647">
    <property type="entry name" value="HTH_TetR"/>
</dbReference>
<dbReference type="PROSITE" id="PS50977">
    <property type="entry name" value="HTH_TETR_2"/>
    <property type="match status" value="1"/>
</dbReference>
<keyword evidence="3" id="KW-0804">Transcription</keyword>
<reference evidence="6 7" key="1">
    <citation type="submission" date="2023-03" db="EMBL/GenBank/DDBJ databases">
        <title>Isolation and description of six Streptomyces strains from soil environments, able to metabolize different microbial glucans.</title>
        <authorList>
            <person name="Widen T."/>
            <person name="Larsbrink J."/>
        </authorList>
    </citation>
    <scope>NUCLEOTIDE SEQUENCE [LARGE SCALE GENOMIC DNA]</scope>
    <source>
        <strain evidence="6 7">Mut1</strain>
    </source>
</reference>
<evidence type="ECO:0000256" key="1">
    <source>
        <dbReference type="ARBA" id="ARBA00023015"/>
    </source>
</evidence>
<organism evidence="6 7">
    <name type="scientific">Streptomyces castrisilvae</name>
    <dbReference type="NCBI Taxonomy" id="3033811"/>
    <lineage>
        <taxon>Bacteria</taxon>
        <taxon>Bacillati</taxon>
        <taxon>Actinomycetota</taxon>
        <taxon>Actinomycetes</taxon>
        <taxon>Kitasatosporales</taxon>
        <taxon>Streptomycetaceae</taxon>
        <taxon>Streptomyces</taxon>
    </lineage>
</organism>
<accession>A0ABY9HD65</accession>
<dbReference type="PRINTS" id="PR00455">
    <property type="entry name" value="HTHTETR"/>
</dbReference>
<dbReference type="EMBL" id="CP120997">
    <property type="protein sequence ID" value="WLQ32053.1"/>
    <property type="molecule type" value="Genomic_DNA"/>
</dbReference>
<dbReference type="SUPFAM" id="SSF46689">
    <property type="entry name" value="Homeodomain-like"/>
    <property type="match status" value="1"/>
</dbReference>
<dbReference type="PANTHER" id="PTHR30055">
    <property type="entry name" value="HTH-TYPE TRANSCRIPTIONAL REGULATOR RUTR"/>
    <property type="match status" value="1"/>
</dbReference>